<dbReference type="InterPro" id="IPR009003">
    <property type="entry name" value="Peptidase_S1_PA"/>
</dbReference>
<dbReference type="CDD" id="cd00190">
    <property type="entry name" value="Tryp_SPc"/>
    <property type="match status" value="1"/>
</dbReference>
<proteinExistence type="inferred from homology"/>
<keyword evidence="4 6" id="KW-0720">Serine protease</keyword>
<reference evidence="9" key="1">
    <citation type="submission" date="2020-10" db="EMBL/GenBank/DDBJ databases">
        <title>Catharus ustulatus (Swainson's thrush) genome, bCatUst1, primary haplotype v2.</title>
        <authorList>
            <person name="Delmore K."/>
            <person name="Vafadar M."/>
            <person name="Formenti G."/>
            <person name="Chow W."/>
            <person name="Pelan S."/>
            <person name="Howe K."/>
            <person name="Rhie A."/>
            <person name="Mountcastle J."/>
            <person name="Haase B."/>
            <person name="Fedrigo O."/>
            <person name="Jarvis E.D."/>
        </authorList>
    </citation>
    <scope>NUCLEOTIDE SEQUENCE [LARGE SCALE GENOMIC DNA]</scope>
</reference>
<dbReference type="FunFam" id="2.40.10.10:FF:000010">
    <property type="entry name" value="Kallikrein related peptidase 11"/>
    <property type="match status" value="1"/>
</dbReference>
<dbReference type="PROSITE" id="PS50240">
    <property type="entry name" value="TRYPSIN_DOM"/>
    <property type="match status" value="1"/>
</dbReference>
<evidence type="ECO:0000256" key="5">
    <source>
        <dbReference type="ARBA" id="ARBA00023157"/>
    </source>
</evidence>
<evidence type="ECO:0000313" key="9">
    <source>
        <dbReference type="Ensembl" id="ENSCUSP00005018546.1"/>
    </source>
</evidence>
<sequence>GKFGILGDFWGIFLDFGGTLPLPHPGRILGGSECPRGGHAGLVRLFQFDQFVCGGALVSERWVLSAAHCWASHLQVRAGEHDLAQASGHEQFAAAVELVVHPDFGKDSENSRQNPGNSGGNFSRENAPPSAGSTCTVMGWGSTSKSYPDVPQCLNVTVLEDSACRDAYGAQVTSDMLCAGLGESGKDSCQGDSGGPLLCSGQLQAVVSWGEFPCGQPDRPGVYARVQPELAWIRAVIGDDGVTSDPVCNTE</sequence>
<keyword evidence="10" id="KW-1185">Reference proteome</keyword>
<dbReference type="GO" id="GO:0006508">
    <property type="term" value="P:proteolysis"/>
    <property type="evidence" value="ECO:0007669"/>
    <property type="project" value="UniProtKB-KW"/>
</dbReference>
<keyword evidence="3 6" id="KW-0378">Hydrolase</keyword>
<dbReference type="Pfam" id="PF00089">
    <property type="entry name" value="Trypsin"/>
    <property type="match status" value="1"/>
</dbReference>
<comment type="similarity">
    <text evidence="1">Belongs to the peptidase S1 family. Snake venom subfamily.</text>
</comment>
<feature type="compositionally biased region" description="Polar residues" evidence="7">
    <location>
        <begin position="111"/>
        <end position="124"/>
    </location>
</feature>
<evidence type="ECO:0000259" key="8">
    <source>
        <dbReference type="PROSITE" id="PS50240"/>
    </source>
</evidence>
<feature type="domain" description="Peptidase S1" evidence="8">
    <location>
        <begin position="28"/>
        <end position="238"/>
    </location>
</feature>
<dbReference type="InterPro" id="IPR018114">
    <property type="entry name" value="TRYPSIN_HIS"/>
</dbReference>
<organism evidence="9 10">
    <name type="scientific">Catharus ustulatus</name>
    <name type="common">Russet-backed thrush</name>
    <name type="synonym">Hylocichla ustulatus</name>
    <dbReference type="NCBI Taxonomy" id="91951"/>
    <lineage>
        <taxon>Eukaryota</taxon>
        <taxon>Metazoa</taxon>
        <taxon>Chordata</taxon>
        <taxon>Craniata</taxon>
        <taxon>Vertebrata</taxon>
        <taxon>Euteleostomi</taxon>
        <taxon>Archelosauria</taxon>
        <taxon>Archosauria</taxon>
        <taxon>Dinosauria</taxon>
        <taxon>Saurischia</taxon>
        <taxon>Theropoda</taxon>
        <taxon>Coelurosauria</taxon>
        <taxon>Aves</taxon>
        <taxon>Neognathae</taxon>
        <taxon>Neoaves</taxon>
        <taxon>Telluraves</taxon>
        <taxon>Australaves</taxon>
        <taxon>Passeriformes</taxon>
        <taxon>Turdidae</taxon>
        <taxon>Catharus</taxon>
    </lineage>
</organism>
<dbReference type="PRINTS" id="PR00722">
    <property type="entry name" value="CHYMOTRYPSIN"/>
</dbReference>
<dbReference type="SUPFAM" id="SSF50494">
    <property type="entry name" value="Trypsin-like serine proteases"/>
    <property type="match status" value="1"/>
</dbReference>
<reference evidence="9" key="2">
    <citation type="submission" date="2025-08" db="UniProtKB">
        <authorList>
            <consortium name="Ensembl"/>
        </authorList>
    </citation>
    <scope>IDENTIFICATION</scope>
</reference>
<dbReference type="Proteomes" id="UP000694563">
    <property type="component" value="Chromosome 39"/>
</dbReference>
<evidence type="ECO:0000256" key="3">
    <source>
        <dbReference type="ARBA" id="ARBA00022801"/>
    </source>
</evidence>
<dbReference type="InterPro" id="IPR001314">
    <property type="entry name" value="Peptidase_S1A"/>
</dbReference>
<dbReference type="Ensembl" id="ENSCUST00005019242.1">
    <property type="protein sequence ID" value="ENSCUSP00005018546.1"/>
    <property type="gene ID" value="ENSCUSG00005011894.1"/>
</dbReference>
<evidence type="ECO:0000256" key="4">
    <source>
        <dbReference type="ARBA" id="ARBA00022825"/>
    </source>
</evidence>
<keyword evidence="2 6" id="KW-0645">Protease</keyword>
<reference evidence="9" key="3">
    <citation type="submission" date="2025-09" db="UniProtKB">
        <authorList>
            <consortium name="Ensembl"/>
        </authorList>
    </citation>
    <scope>IDENTIFICATION</scope>
</reference>
<dbReference type="PANTHER" id="PTHR24271">
    <property type="entry name" value="KALLIKREIN-RELATED"/>
    <property type="match status" value="1"/>
</dbReference>
<dbReference type="Gene3D" id="2.40.10.10">
    <property type="entry name" value="Trypsin-like serine proteases"/>
    <property type="match status" value="2"/>
</dbReference>
<evidence type="ECO:0000256" key="2">
    <source>
        <dbReference type="ARBA" id="ARBA00022670"/>
    </source>
</evidence>
<dbReference type="PANTHER" id="PTHR24271:SF47">
    <property type="entry name" value="KALLIKREIN-1"/>
    <property type="match status" value="1"/>
</dbReference>
<dbReference type="SMART" id="SM00020">
    <property type="entry name" value="Tryp_SPc"/>
    <property type="match status" value="1"/>
</dbReference>
<evidence type="ECO:0000256" key="7">
    <source>
        <dbReference type="SAM" id="MobiDB-lite"/>
    </source>
</evidence>
<dbReference type="PROSITE" id="PS00135">
    <property type="entry name" value="TRYPSIN_SER"/>
    <property type="match status" value="1"/>
</dbReference>
<name>A0A8C3UNU0_CATUS</name>
<dbReference type="InterPro" id="IPR033116">
    <property type="entry name" value="TRYPSIN_SER"/>
</dbReference>
<evidence type="ECO:0000256" key="6">
    <source>
        <dbReference type="RuleBase" id="RU363034"/>
    </source>
</evidence>
<feature type="region of interest" description="Disordered" evidence="7">
    <location>
        <begin position="104"/>
        <end position="135"/>
    </location>
</feature>
<evidence type="ECO:0000256" key="1">
    <source>
        <dbReference type="ARBA" id="ARBA00009228"/>
    </source>
</evidence>
<dbReference type="GO" id="GO:0030141">
    <property type="term" value="C:secretory granule"/>
    <property type="evidence" value="ECO:0007669"/>
    <property type="project" value="TreeGrafter"/>
</dbReference>
<gene>
    <name evidence="9" type="primary">LOC117010176</name>
</gene>
<dbReference type="InterPro" id="IPR043504">
    <property type="entry name" value="Peptidase_S1_PA_chymotrypsin"/>
</dbReference>
<dbReference type="GO" id="GO:0004252">
    <property type="term" value="F:serine-type endopeptidase activity"/>
    <property type="evidence" value="ECO:0007669"/>
    <property type="project" value="InterPro"/>
</dbReference>
<protein>
    <recommendedName>
        <fullName evidence="8">Peptidase S1 domain-containing protein</fullName>
    </recommendedName>
</protein>
<dbReference type="PROSITE" id="PS00134">
    <property type="entry name" value="TRYPSIN_HIS"/>
    <property type="match status" value="1"/>
</dbReference>
<dbReference type="AlphaFoldDB" id="A0A8C3UNU0"/>
<dbReference type="InterPro" id="IPR001254">
    <property type="entry name" value="Trypsin_dom"/>
</dbReference>
<accession>A0A8C3UNU0</accession>
<keyword evidence="5" id="KW-1015">Disulfide bond</keyword>
<evidence type="ECO:0000313" key="10">
    <source>
        <dbReference type="Proteomes" id="UP000694563"/>
    </source>
</evidence>